<name>A0A9P5X359_9AGAR</name>
<accession>A0A9P5X359</accession>
<keyword evidence="3" id="KW-1185">Reference proteome</keyword>
<gene>
    <name evidence="2" type="ORF">P691DRAFT_678485</name>
</gene>
<reference evidence="2" key="1">
    <citation type="submission" date="2020-11" db="EMBL/GenBank/DDBJ databases">
        <authorList>
            <consortium name="DOE Joint Genome Institute"/>
            <person name="Ahrendt S."/>
            <person name="Riley R."/>
            <person name="Andreopoulos W."/>
            <person name="Labutti K."/>
            <person name="Pangilinan J."/>
            <person name="Ruiz-Duenas F.J."/>
            <person name="Barrasa J.M."/>
            <person name="Sanchez-Garcia M."/>
            <person name="Camarero S."/>
            <person name="Miyauchi S."/>
            <person name="Serrano A."/>
            <person name="Linde D."/>
            <person name="Babiker R."/>
            <person name="Drula E."/>
            <person name="Ayuso-Fernandez I."/>
            <person name="Pacheco R."/>
            <person name="Padilla G."/>
            <person name="Ferreira P."/>
            <person name="Barriuso J."/>
            <person name="Kellner H."/>
            <person name="Castanera R."/>
            <person name="Alfaro M."/>
            <person name="Ramirez L."/>
            <person name="Pisabarro A.G."/>
            <person name="Kuo A."/>
            <person name="Tritt A."/>
            <person name="Lipzen A."/>
            <person name="He G."/>
            <person name="Yan M."/>
            <person name="Ng V."/>
            <person name="Cullen D."/>
            <person name="Martin F."/>
            <person name="Rosso M.-N."/>
            <person name="Henrissat B."/>
            <person name="Hibbett D."/>
            <person name="Martinez A.T."/>
            <person name="Grigoriev I.V."/>
        </authorList>
    </citation>
    <scope>NUCLEOTIDE SEQUENCE</scope>
    <source>
        <strain evidence="2">MF-IS2</strain>
    </source>
</reference>
<evidence type="ECO:0000313" key="2">
    <source>
        <dbReference type="EMBL" id="KAF9443973.1"/>
    </source>
</evidence>
<dbReference type="PANTHER" id="PTHR47332:SF4">
    <property type="entry name" value="SET DOMAIN-CONTAINING PROTEIN 5"/>
    <property type="match status" value="1"/>
</dbReference>
<dbReference type="PANTHER" id="PTHR47332">
    <property type="entry name" value="SET DOMAIN-CONTAINING PROTEIN 5"/>
    <property type="match status" value="1"/>
</dbReference>
<dbReference type="SUPFAM" id="SSF82199">
    <property type="entry name" value="SET domain"/>
    <property type="match status" value="1"/>
</dbReference>
<dbReference type="Gene3D" id="2.170.270.10">
    <property type="entry name" value="SET domain"/>
    <property type="match status" value="1"/>
</dbReference>
<dbReference type="Proteomes" id="UP000807342">
    <property type="component" value="Unassembled WGS sequence"/>
</dbReference>
<dbReference type="OrthoDB" id="265717at2759"/>
<proteinExistence type="predicted"/>
<dbReference type="PROSITE" id="PS50280">
    <property type="entry name" value="SET"/>
    <property type="match status" value="1"/>
</dbReference>
<dbReference type="InterPro" id="IPR053185">
    <property type="entry name" value="SET_domain_protein"/>
</dbReference>
<dbReference type="Pfam" id="PF00856">
    <property type="entry name" value="SET"/>
    <property type="match status" value="1"/>
</dbReference>
<dbReference type="CDD" id="cd20071">
    <property type="entry name" value="SET_SMYD"/>
    <property type="match status" value="1"/>
</dbReference>
<dbReference type="InterPro" id="IPR046341">
    <property type="entry name" value="SET_dom_sf"/>
</dbReference>
<dbReference type="InterPro" id="IPR001214">
    <property type="entry name" value="SET_dom"/>
</dbReference>
<dbReference type="SMART" id="SM00317">
    <property type="entry name" value="SET"/>
    <property type="match status" value="1"/>
</dbReference>
<organism evidence="2 3">
    <name type="scientific">Macrolepiota fuliginosa MF-IS2</name>
    <dbReference type="NCBI Taxonomy" id="1400762"/>
    <lineage>
        <taxon>Eukaryota</taxon>
        <taxon>Fungi</taxon>
        <taxon>Dikarya</taxon>
        <taxon>Basidiomycota</taxon>
        <taxon>Agaricomycotina</taxon>
        <taxon>Agaricomycetes</taxon>
        <taxon>Agaricomycetidae</taxon>
        <taxon>Agaricales</taxon>
        <taxon>Agaricineae</taxon>
        <taxon>Agaricaceae</taxon>
        <taxon>Macrolepiota</taxon>
    </lineage>
</organism>
<comment type="caution">
    <text evidence="2">The sequence shown here is derived from an EMBL/GenBank/DDBJ whole genome shotgun (WGS) entry which is preliminary data.</text>
</comment>
<evidence type="ECO:0000313" key="3">
    <source>
        <dbReference type="Proteomes" id="UP000807342"/>
    </source>
</evidence>
<feature type="domain" description="SET" evidence="1">
    <location>
        <begin position="96"/>
        <end position="263"/>
    </location>
</feature>
<sequence>MTLCPPKYEEIALERAETTKPPPTPVCADINNQIRHNPAHNYPDFDFAAYMRYRSYTLSTFNFGGSTCACFLDNGVHGIVANLAAQFPSTPSPTTPSFKIRDAKDKGLGVFATTSIPSRGTVFIEHPTIITPYLLGVSVPLAEMYTELFETLPKPAFALATSLTTLHQDSPKTKPSSQVSSLPPPSFYEDLMQTNSVAIDLQVPCDVPHREIVTHRALFLLLSRCNHSCNPNAAWSWDSSTLTLSLTALRPISPGDEVTISYIPPSPDHTMRQRVLQNAYGFDCTCEACTLPPYEANSRNTANIPEKSAIEEDNCDSDSDESAVYCLLPTFEEWCADPTLPDHILINAHKNALYEIELQNLHSLQSTPSIPTGATAQAIDHHVEAIAMCYGALGDVMNFRKWIAIAKEARVRSGAHREQKIVFNRWLSNPSSFPVWDSRKPY</sequence>
<dbReference type="AlphaFoldDB" id="A0A9P5X359"/>
<protein>
    <submittedName>
        <fullName evidence="2">SET domain-containing protein</fullName>
    </submittedName>
</protein>
<dbReference type="EMBL" id="MU151417">
    <property type="protein sequence ID" value="KAF9443973.1"/>
    <property type="molecule type" value="Genomic_DNA"/>
</dbReference>
<evidence type="ECO:0000259" key="1">
    <source>
        <dbReference type="PROSITE" id="PS50280"/>
    </source>
</evidence>